<evidence type="ECO:0000256" key="3">
    <source>
        <dbReference type="ARBA" id="ARBA00022692"/>
    </source>
</evidence>
<reference evidence="9" key="1">
    <citation type="journal article" date="2019" name="Int. J. Syst. Evol. Microbiol.">
        <title>The Global Catalogue of Microorganisms (GCM) 10K type strain sequencing project: providing services to taxonomists for standard genome sequencing and annotation.</title>
        <authorList>
            <consortium name="The Broad Institute Genomics Platform"/>
            <consortium name="The Broad Institute Genome Sequencing Center for Infectious Disease"/>
            <person name="Wu L."/>
            <person name="Ma J."/>
        </authorList>
    </citation>
    <scope>NUCLEOTIDE SEQUENCE [LARGE SCALE GENOMIC DNA]</scope>
    <source>
        <strain evidence="9">CECT 8570</strain>
    </source>
</reference>
<keyword evidence="4 6" id="KW-1133">Transmembrane helix</keyword>
<evidence type="ECO:0000256" key="4">
    <source>
        <dbReference type="ARBA" id="ARBA00022989"/>
    </source>
</evidence>
<dbReference type="InterPro" id="IPR051791">
    <property type="entry name" value="Pra-immunoreactive"/>
</dbReference>
<dbReference type="Proteomes" id="UP001595840">
    <property type="component" value="Unassembled WGS sequence"/>
</dbReference>
<dbReference type="Pfam" id="PF06271">
    <property type="entry name" value="RDD"/>
    <property type="match status" value="1"/>
</dbReference>
<keyword evidence="5 6" id="KW-0472">Membrane</keyword>
<dbReference type="PANTHER" id="PTHR36115">
    <property type="entry name" value="PROLINE-RICH ANTIGEN HOMOLOG-RELATED"/>
    <property type="match status" value="1"/>
</dbReference>
<evidence type="ECO:0000256" key="2">
    <source>
        <dbReference type="ARBA" id="ARBA00022475"/>
    </source>
</evidence>
<feature type="transmembrane region" description="Helical" evidence="6">
    <location>
        <begin position="109"/>
        <end position="128"/>
    </location>
</feature>
<evidence type="ECO:0000256" key="6">
    <source>
        <dbReference type="SAM" id="Phobius"/>
    </source>
</evidence>
<dbReference type="RefSeq" id="WP_290262014.1">
    <property type="nucleotide sequence ID" value="NZ_JAUFQG010000004.1"/>
</dbReference>
<keyword evidence="3 6" id="KW-0812">Transmembrane</keyword>
<organism evidence="8 9">
    <name type="scientific">Simiduia curdlanivorans</name>
    <dbReference type="NCBI Taxonomy" id="1492769"/>
    <lineage>
        <taxon>Bacteria</taxon>
        <taxon>Pseudomonadati</taxon>
        <taxon>Pseudomonadota</taxon>
        <taxon>Gammaproteobacteria</taxon>
        <taxon>Cellvibrionales</taxon>
        <taxon>Cellvibrionaceae</taxon>
        <taxon>Simiduia</taxon>
    </lineage>
</organism>
<dbReference type="EMBL" id="JBHSCX010000002">
    <property type="protein sequence ID" value="MFC4360987.1"/>
    <property type="molecule type" value="Genomic_DNA"/>
</dbReference>
<comment type="caution">
    <text evidence="8">The sequence shown here is derived from an EMBL/GenBank/DDBJ whole genome shotgun (WGS) entry which is preliminary data.</text>
</comment>
<comment type="subcellular location">
    <subcellularLocation>
        <location evidence="1">Cell membrane</location>
        <topology evidence="1">Multi-pass membrane protein</topology>
    </subcellularLocation>
</comment>
<feature type="transmembrane region" description="Helical" evidence="6">
    <location>
        <begin position="23"/>
        <end position="44"/>
    </location>
</feature>
<dbReference type="PANTHER" id="PTHR36115:SF10">
    <property type="entry name" value="RDD DOMAIN-CONTAINING PROTEIN"/>
    <property type="match status" value="1"/>
</dbReference>
<name>A0ABV8V1Z6_9GAMM</name>
<dbReference type="InterPro" id="IPR010432">
    <property type="entry name" value="RDD"/>
</dbReference>
<keyword evidence="2" id="KW-1003">Cell membrane</keyword>
<evidence type="ECO:0000313" key="9">
    <source>
        <dbReference type="Proteomes" id="UP001595840"/>
    </source>
</evidence>
<feature type="domain" description="RDD" evidence="7">
    <location>
        <begin position="8"/>
        <end position="140"/>
    </location>
</feature>
<keyword evidence="9" id="KW-1185">Reference proteome</keyword>
<evidence type="ECO:0000256" key="1">
    <source>
        <dbReference type="ARBA" id="ARBA00004651"/>
    </source>
</evidence>
<feature type="transmembrane region" description="Helical" evidence="6">
    <location>
        <begin position="56"/>
        <end position="77"/>
    </location>
</feature>
<evidence type="ECO:0000256" key="5">
    <source>
        <dbReference type="ARBA" id="ARBA00023136"/>
    </source>
</evidence>
<accession>A0ABV8V1Z6</accession>
<evidence type="ECO:0000259" key="7">
    <source>
        <dbReference type="Pfam" id="PF06271"/>
    </source>
</evidence>
<proteinExistence type="predicted"/>
<sequence>MNNLATQYPSIFRRLGAMLYDSLLVIALCLAYGALVLWAKVALFDYSLAEGEKASIGLLGFAGMLGLIACYFCFFWLRSGQTLGMKTWRLQILDETGSYLSLGQAIKRWLLACLSTAALGLGYLWSIIDKDSQTLHDLFSHSRTVLLPKEK</sequence>
<protein>
    <submittedName>
        <fullName evidence="8">RDD family protein</fullName>
    </submittedName>
</protein>
<evidence type="ECO:0000313" key="8">
    <source>
        <dbReference type="EMBL" id="MFC4360987.1"/>
    </source>
</evidence>
<gene>
    <name evidence="8" type="ORF">ACFOX3_01665</name>
</gene>